<sequence length="576" mass="60884">MSKKRAVVAALVGLVLLVAGIVYVKAQDRFGDCDTVEYLRQFDARLGTGLGALGRDDFQCTVTLEVPVDTPDGEKHIRVIRHVVSDWAEAPGVGAAVAAGVNASAAALPRLDDYRLGNTTILLLDDLGPAGEHENFGAIAAETSLGANDECLIVFWLIGAADASEVGGLIAHELFHCVQIASLSNAQMTSAAAGGHGGGGTWWMEGSADWFSTLALPAAPFIPGRVATFDRDSPTVPLNRMSYEAFVFFAWIGTTSGPQRMIPFLRRMAGSSDESAQRAAMRDAMPAAEWLQFAKDYLDQRIRDGQGASIDSAPAGGDDWTWTDTRTERVTLAPFVLKRGYANLECGRWAFRATPAEHHAAKPSGAGGAWAPFPATIDALDGRPRQFRFAAMAAPDDVVALSLAATREAACEACAGSREIDRCLVGTWRMTNSGMAEFANRMMGGHARVAGVAPDTTMVLREDRTFANTTGDATSTIVAPKGRADGRMRGTTTGRWSAAGGMLNACPDSHATAGTITGSGAGTSATMPMPASTARPMRNAYTCDGDTLRIRLDLGRAGSLHNTFERVSPPAEASRP</sequence>
<name>A0ABP9C2L6_9GAMM</name>
<proteinExistence type="predicted"/>
<dbReference type="EMBL" id="BAABJE010000017">
    <property type="protein sequence ID" value="GAA4802097.1"/>
    <property type="molecule type" value="Genomic_DNA"/>
</dbReference>
<evidence type="ECO:0000313" key="2">
    <source>
        <dbReference type="EMBL" id="GAA4802097.1"/>
    </source>
</evidence>
<accession>A0ABP9C2L6</accession>
<evidence type="ECO:0008006" key="4">
    <source>
        <dbReference type="Google" id="ProtNLM"/>
    </source>
</evidence>
<protein>
    <recommendedName>
        <fullName evidence="4">DUF4157 domain-containing protein</fullName>
    </recommendedName>
</protein>
<keyword evidence="3" id="KW-1185">Reference proteome</keyword>
<evidence type="ECO:0000313" key="3">
    <source>
        <dbReference type="Proteomes" id="UP001499959"/>
    </source>
</evidence>
<gene>
    <name evidence="2" type="ORF">GCM10023307_30930</name>
</gene>
<comment type="caution">
    <text evidence="2">The sequence shown here is derived from an EMBL/GenBank/DDBJ whole genome shotgun (WGS) entry which is preliminary data.</text>
</comment>
<dbReference type="Proteomes" id="UP001499959">
    <property type="component" value="Unassembled WGS sequence"/>
</dbReference>
<organism evidence="2 3">
    <name type="scientific">Lysobacter hankyongensis</name>
    <dbReference type="NCBI Taxonomy" id="1176535"/>
    <lineage>
        <taxon>Bacteria</taxon>
        <taxon>Pseudomonadati</taxon>
        <taxon>Pseudomonadota</taxon>
        <taxon>Gammaproteobacteria</taxon>
        <taxon>Lysobacterales</taxon>
        <taxon>Lysobacteraceae</taxon>
        <taxon>Lysobacter</taxon>
    </lineage>
</organism>
<dbReference type="RefSeq" id="WP_345304251.1">
    <property type="nucleotide sequence ID" value="NZ_BAABJE010000017.1"/>
</dbReference>
<reference evidence="3" key="1">
    <citation type="journal article" date="2019" name="Int. J. Syst. Evol. Microbiol.">
        <title>The Global Catalogue of Microorganisms (GCM) 10K type strain sequencing project: providing services to taxonomists for standard genome sequencing and annotation.</title>
        <authorList>
            <consortium name="The Broad Institute Genomics Platform"/>
            <consortium name="The Broad Institute Genome Sequencing Center for Infectious Disease"/>
            <person name="Wu L."/>
            <person name="Ma J."/>
        </authorList>
    </citation>
    <scope>NUCLEOTIDE SEQUENCE [LARGE SCALE GENOMIC DNA]</scope>
    <source>
        <strain evidence="3">JCM 18204</strain>
    </source>
</reference>
<evidence type="ECO:0000256" key="1">
    <source>
        <dbReference type="SAM" id="MobiDB-lite"/>
    </source>
</evidence>
<feature type="region of interest" description="Disordered" evidence="1">
    <location>
        <begin position="518"/>
        <end position="538"/>
    </location>
</feature>